<dbReference type="PANTHER" id="PTHR40562:SF1">
    <property type="entry name" value="NITRITE REDUCTASE (NADH) SMALL SUBUNIT"/>
    <property type="match status" value="1"/>
</dbReference>
<gene>
    <name evidence="4" type="primary">nirD</name>
    <name evidence="4" type="ORF">HII17_12835</name>
</gene>
<dbReference type="PROSITE" id="PS51300">
    <property type="entry name" value="NIRD"/>
    <property type="match status" value="1"/>
</dbReference>
<dbReference type="Proteomes" id="UP000568664">
    <property type="component" value="Unassembled WGS sequence"/>
</dbReference>
<dbReference type="Pfam" id="PF13806">
    <property type="entry name" value="Rieske_2"/>
    <property type="match status" value="1"/>
</dbReference>
<dbReference type="GO" id="GO:0042128">
    <property type="term" value="P:nitrate assimilation"/>
    <property type="evidence" value="ECO:0007669"/>
    <property type="project" value="UniProtKB-KW"/>
</dbReference>
<evidence type="ECO:0000313" key="4">
    <source>
        <dbReference type="EMBL" id="NMP32449.1"/>
    </source>
</evidence>
<evidence type="ECO:0000256" key="1">
    <source>
        <dbReference type="ARBA" id="ARBA00023002"/>
    </source>
</evidence>
<accession>A0A7Y0Q6X6</accession>
<dbReference type="CDD" id="cd03529">
    <property type="entry name" value="Rieske_NirD"/>
    <property type="match status" value="1"/>
</dbReference>
<dbReference type="Gene3D" id="2.102.10.10">
    <property type="entry name" value="Rieske [2Fe-2S] iron-sulphur domain"/>
    <property type="match status" value="1"/>
</dbReference>
<dbReference type="GO" id="GO:0051537">
    <property type="term" value="F:2 iron, 2 sulfur cluster binding"/>
    <property type="evidence" value="ECO:0007669"/>
    <property type="project" value="InterPro"/>
</dbReference>
<dbReference type="SUPFAM" id="SSF50022">
    <property type="entry name" value="ISP domain"/>
    <property type="match status" value="1"/>
</dbReference>
<evidence type="ECO:0000256" key="2">
    <source>
        <dbReference type="ARBA" id="ARBA00023063"/>
    </source>
</evidence>
<reference evidence="4 5" key="1">
    <citation type="submission" date="2020-04" db="EMBL/GenBank/DDBJ databases">
        <title>Thalassotalea sp. M1531, isolated from the surface of marine red alga.</title>
        <authorList>
            <person name="Pang L."/>
            <person name="Lu D.-C."/>
        </authorList>
    </citation>
    <scope>NUCLEOTIDE SEQUENCE [LARGE SCALE GENOMIC DNA]</scope>
    <source>
        <strain evidence="4 5">M1531</strain>
    </source>
</reference>
<keyword evidence="1" id="KW-0560">Oxidoreductase</keyword>
<feature type="domain" description="Rieske-like [2Fe-2S]" evidence="3">
    <location>
        <begin position="6"/>
        <end position="112"/>
    </location>
</feature>
<name>A0A7Y0Q6X6_9GAMM</name>
<dbReference type="EMBL" id="JABBXH010000004">
    <property type="protein sequence ID" value="NMP32449.1"/>
    <property type="molecule type" value="Genomic_DNA"/>
</dbReference>
<protein>
    <submittedName>
        <fullName evidence="4">Nitrite reductase small subunit NirD</fullName>
    </submittedName>
</protein>
<dbReference type="RefSeq" id="WP_169075782.1">
    <property type="nucleotide sequence ID" value="NZ_JABBXH010000004.1"/>
</dbReference>
<keyword evidence="2" id="KW-0534">Nitrate assimilation</keyword>
<evidence type="ECO:0000259" key="3">
    <source>
        <dbReference type="Pfam" id="PF13806"/>
    </source>
</evidence>
<dbReference type="AlphaFoldDB" id="A0A7Y0Q6X6"/>
<proteinExistence type="predicted"/>
<evidence type="ECO:0000313" key="5">
    <source>
        <dbReference type="Proteomes" id="UP000568664"/>
    </source>
</evidence>
<dbReference type="GO" id="GO:0008942">
    <property type="term" value="F:nitrite reductase [NAD(P)H] activity"/>
    <property type="evidence" value="ECO:0007669"/>
    <property type="project" value="InterPro"/>
</dbReference>
<dbReference type="PANTHER" id="PTHR40562">
    <property type="match status" value="1"/>
</dbReference>
<dbReference type="InterPro" id="IPR036922">
    <property type="entry name" value="Rieske_2Fe-2S_sf"/>
</dbReference>
<sequence length="114" mass="12611">MSDSKQWYTVCSVNDLVENSGICALLEKDDEKQIAIFSLPQQPEKVFAVDNFDPIGKANVLYRGITGSTQGEPIVASPLYKQQFSLKTGLCIQEEAAITAYQARIAEQEVQILL</sequence>
<dbReference type="InterPro" id="IPR012748">
    <property type="entry name" value="Rieske-like_NirD"/>
</dbReference>
<dbReference type="InterPro" id="IPR017881">
    <property type="entry name" value="NirD"/>
</dbReference>
<keyword evidence="5" id="KW-1185">Reference proteome</keyword>
<dbReference type="NCBIfam" id="TIGR02378">
    <property type="entry name" value="nirD_assim_sml"/>
    <property type="match status" value="1"/>
</dbReference>
<comment type="caution">
    <text evidence="4">The sequence shown here is derived from an EMBL/GenBank/DDBJ whole genome shotgun (WGS) entry which is preliminary data.</text>
</comment>
<organism evidence="4 5">
    <name type="scientific">Thalassotalea algicola</name>
    <dbReference type="NCBI Taxonomy" id="2716224"/>
    <lineage>
        <taxon>Bacteria</taxon>
        <taxon>Pseudomonadati</taxon>
        <taxon>Pseudomonadota</taxon>
        <taxon>Gammaproteobacteria</taxon>
        <taxon>Alteromonadales</taxon>
        <taxon>Colwelliaceae</taxon>
        <taxon>Thalassotalea</taxon>
    </lineage>
</organism>